<dbReference type="PROSITE" id="PS50943">
    <property type="entry name" value="HTH_CROC1"/>
    <property type="match status" value="1"/>
</dbReference>
<dbReference type="Pfam" id="PF01381">
    <property type="entry name" value="HTH_3"/>
    <property type="match status" value="1"/>
</dbReference>
<dbReference type="Proteomes" id="UP000269198">
    <property type="component" value="Unassembled WGS sequence"/>
</dbReference>
<keyword evidence="3" id="KW-1185">Reference proteome</keyword>
<organism evidence="2 3">
    <name type="scientific">Halostreptopolyspora alba</name>
    <dbReference type="NCBI Taxonomy" id="2487137"/>
    <lineage>
        <taxon>Bacteria</taxon>
        <taxon>Bacillati</taxon>
        <taxon>Actinomycetota</taxon>
        <taxon>Actinomycetes</taxon>
        <taxon>Streptosporangiales</taxon>
        <taxon>Nocardiopsidaceae</taxon>
        <taxon>Halostreptopolyspora</taxon>
    </lineage>
</organism>
<gene>
    <name evidence="2" type="ORF">EFW17_05625</name>
</gene>
<dbReference type="InterPro" id="IPR012349">
    <property type="entry name" value="Split_barrel_FMN-bd"/>
</dbReference>
<dbReference type="OrthoDB" id="7062584at2"/>
<feature type="domain" description="HTH cro/C1-type" evidence="1">
    <location>
        <begin position="14"/>
        <end position="68"/>
    </location>
</feature>
<sequence>MGSRNAGGDTARRIAQRRGELGLTRDEVAERAGMDPGYVAYLEEYPARFSRESLYRLARALHTYPDHLLGVGTDTPPGSAATAVRAPGTSALTAEECLELIGPGGVGRAAFTETPDSAPVVLPVNYALSDGAVVFRTAADGVIARHAPGPMSFEVDRIEGAMSQGWSVLLAGRAHRVDAAAELAALRERHPLRPWAGGDRETWIRVEAERVTGRRVGGEISGPTPRR</sequence>
<dbReference type="Gene3D" id="1.10.260.40">
    <property type="entry name" value="lambda repressor-like DNA-binding domains"/>
    <property type="match status" value="1"/>
</dbReference>
<evidence type="ECO:0000313" key="3">
    <source>
        <dbReference type="Proteomes" id="UP000269198"/>
    </source>
</evidence>
<comment type="caution">
    <text evidence="2">The sequence shown here is derived from an EMBL/GenBank/DDBJ whole genome shotgun (WGS) entry which is preliminary data.</text>
</comment>
<dbReference type="InterPro" id="IPR001387">
    <property type="entry name" value="Cro/C1-type_HTH"/>
</dbReference>
<dbReference type="Pfam" id="PF12900">
    <property type="entry name" value="Pyridox_ox_2"/>
    <property type="match status" value="1"/>
</dbReference>
<dbReference type="InterPro" id="IPR010982">
    <property type="entry name" value="Lambda_DNA-bd_dom_sf"/>
</dbReference>
<dbReference type="Gene3D" id="2.30.110.10">
    <property type="entry name" value="Electron Transport, Fmn-binding Protein, Chain A"/>
    <property type="match status" value="1"/>
</dbReference>
<reference evidence="2 3" key="1">
    <citation type="submission" date="2018-11" db="EMBL/GenBank/DDBJ databases">
        <title>The genome draft of YIM 96095.</title>
        <authorList>
            <person name="Tang S.-K."/>
            <person name="Chunyu W.-X."/>
            <person name="Feng Y.-Z."/>
        </authorList>
    </citation>
    <scope>NUCLEOTIDE SEQUENCE [LARGE SCALE GENOMIC DNA]</scope>
    <source>
        <strain evidence="2 3">YIM 96095</strain>
    </source>
</reference>
<name>A0A3N0EDT4_9ACTN</name>
<dbReference type="SMART" id="SM00530">
    <property type="entry name" value="HTH_XRE"/>
    <property type="match status" value="1"/>
</dbReference>
<dbReference type="AlphaFoldDB" id="A0A3N0EDT4"/>
<dbReference type="GO" id="GO:0003677">
    <property type="term" value="F:DNA binding"/>
    <property type="evidence" value="ECO:0007669"/>
    <property type="project" value="InterPro"/>
</dbReference>
<dbReference type="InterPro" id="IPR024747">
    <property type="entry name" value="Pyridox_Oxase-rel"/>
</dbReference>
<accession>A0A3N0EDT4</accession>
<dbReference type="SUPFAM" id="SSF47413">
    <property type="entry name" value="lambda repressor-like DNA-binding domains"/>
    <property type="match status" value="1"/>
</dbReference>
<dbReference type="CDD" id="cd00093">
    <property type="entry name" value="HTH_XRE"/>
    <property type="match status" value="1"/>
</dbReference>
<dbReference type="SUPFAM" id="SSF50475">
    <property type="entry name" value="FMN-binding split barrel"/>
    <property type="match status" value="1"/>
</dbReference>
<evidence type="ECO:0000313" key="2">
    <source>
        <dbReference type="EMBL" id="RNL86020.1"/>
    </source>
</evidence>
<dbReference type="EMBL" id="RJMB01000004">
    <property type="protein sequence ID" value="RNL86020.1"/>
    <property type="molecule type" value="Genomic_DNA"/>
</dbReference>
<protein>
    <submittedName>
        <fullName evidence="2">Helix-turn-helix domain-containing protein</fullName>
    </submittedName>
</protein>
<dbReference type="RefSeq" id="WP_123200214.1">
    <property type="nucleotide sequence ID" value="NZ_RJMB01000004.1"/>
</dbReference>
<proteinExistence type="predicted"/>
<evidence type="ECO:0000259" key="1">
    <source>
        <dbReference type="PROSITE" id="PS50943"/>
    </source>
</evidence>